<organism evidence="2 3">
    <name type="scientific">Haemophilus haemolyticus</name>
    <dbReference type="NCBI Taxonomy" id="726"/>
    <lineage>
        <taxon>Bacteria</taxon>
        <taxon>Pseudomonadati</taxon>
        <taxon>Pseudomonadota</taxon>
        <taxon>Gammaproteobacteria</taxon>
        <taxon>Pasteurellales</taxon>
        <taxon>Pasteurellaceae</taxon>
        <taxon>Haemophilus</taxon>
    </lineage>
</organism>
<name>A0A852PJ29_HAEHA</name>
<dbReference type="AlphaFoldDB" id="A0A852PJ29"/>
<dbReference type="Proteomes" id="UP000590599">
    <property type="component" value="Unassembled WGS sequence"/>
</dbReference>
<dbReference type="InterPro" id="IPR002716">
    <property type="entry name" value="PIN_dom"/>
</dbReference>
<dbReference type="RefSeq" id="WP_179227834.1">
    <property type="nucleotide sequence ID" value="NZ_JACBKA010000015.1"/>
</dbReference>
<feature type="domain" description="PIN" evidence="1">
    <location>
        <begin position="12"/>
        <end position="140"/>
    </location>
</feature>
<reference evidence="2 3" key="1">
    <citation type="submission" date="2020-07" db="EMBL/GenBank/DDBJ databases">
        <title>Genus Haemophilus, Bergeys manual.</title>
        <authorList>
            <person name="Noerskov-Lauritsen N."/>
        </authorList>
    </citation>
    <scope>NUCLEOTIDE SEQUENCE [LARGE SCALE GENOMIC DNA]</scope>
    <source>
        <strain evidence="2 3">CCUG30047</strain>
    </source>
</reference>
<evidence type="ECO:0000313" key="2">
    <source>
        <dbReference type="EMBL" id="NYA27626.1"/>
    </source>
</evidence>
<comment type="caution">
    <text evidence="2">The sequence shown here is derived from an EMBL/GenBank/DDBJ whole genome shotgun (WGS) entry which is preliminary data.</text>
</comment>
<dbReference type="Gene3D" id="3.40.50.1010">
    <property type="entry name" value="5'-nuclease"/>
    <property type="match status" value="1"/>
</dbReference>
<dbReference type="SUPFAM" id="SSF88723">
    <property type="entry name" value="PIN domain-like"/>
    <property type="match status" value="1"/>
</dbReference>
<proteinExistence type="predicted"/>
<evidence type="ECO:0000259" key="1">
    <source>
        <dbReference type="Pfam" id="PF01850"/>
    </source>
</evidence>
<sequence length="151" mass="17403">MSINKVPLNNKVLLDSNILIAAIKNNRSTEAQRLRELLSDSQNIVYITPLIYYEVLRGVDWADIPNYEKHLAVLNRLSNLNIDKPIANLAAKLFRYERRLRQDSGQTPKKIDKHNFDIMHFATAKQNGLALASIDKDIADWDLLYTRLITE</sequence>
<evidence type="ECO:0000313" key="3">
    <source>
        <dbReference type="Proteomes" id="UP000590599"/>
    </source>
</evidence>
<protein>
    <submittedName>
        <fullName evidence="2">PIN domain-containing protein</fullName>
    </submittedName>
</protein>
<dbReference type="EMBL" id="JACBKA010000015">
    <property type="protein sequence ID" value="NYA27626.1"/>
    <property type="molecule type" value="Genomic_DNA"/>
</dbReference>
<gene>
    <name evidence="2" type="ORF">HZI69_07235</name>
</gene>
<dbReference type="Pfam" id="PF01850">
    <property type="entry name" value="PIN"/>
    <property type="match status" value="1"/>
</dbReference>
<dbReference type="InterPro" id="IPR029060">
    <property type="entry name" value="PIN-like_dom_sf"/>
</dbReference>
<accession>A0A852PJ29</accession>